<organism evidence="1 2">
    <name type="scientific">Puccinia striiformis f. sp. tritici PST-78</name>
    <dbReference type="NCBI Taxonomy" id="1165861"/>
    <lineage>
        <taxon>Eukaryota</taxon>
        <taxon>Fungi</taxon>
        <taxon>Dikarya</taxon>
        <taxon>Basidiomycota</taxon>
        <taxon>Pucciniomycotina</taxon>
        <taxon>Pucciniomycetes</taxon>
        <taxon>Pucciniales</taxon>
        <taxon>Pucciniaceae</taxon>
        <taxon>Puccinia</taxon>
    </lineage>
</organism>
<protein>
    <submittedName>
        <fullName evidence="1">Uncharacterized protein</fullName>
    </submittedName>
</protein>
<name>A0A0L0VKT2_9BASI</name>
<dbReference type="AlphaFoldDB" id="A0A0L0VKT2"/>
<evidence type="ECO:0000313" key="1">
    <source>
        <dbReference type="EMBL" id="KNE99878.1"/>
    </source>
</evidence>
<evidence type="ECO:0000313" key="2">
    <source>
        <dbReference type="Proteomes" id="UP000054564"/>
    </source>
</evidence>
<proteinExistence type="predicted"/>
<sequence length="117" mass="12325">MEVRTIELLPIPPSLPPVGNHSALPLPSSMALPQLIARTGQSNKSSHRPVRAVHGDGCLTSRQTGLSEQLMGGTICSSLRQASPTSRWTPRCADCSNKLVGGLVGPARPSIQFTQCG</sequence>
<accession>A0A0L0VKT2</accession>
<dbReference type="EMBL" id="AJIL01000042">
    <property type="protein sequence ID" value="KNE99878.1"/>
    <property type="molecule type" value="Genomic_DNA"/>
</dbReference>
<dbReference type="Proteomes" id="UP000054564">
    <property type="component" value="Unassembled WGS sequence"/>
</dbReference>
<comment type="caution">
    <text evidence="1">The sequence shown here is derived from an EMBL/GenBank/DDBJ whole genome shotgun (WGS) entry which is preliminary data.</text>
</comment>
<reference evidence="2" key="1">
    <citation type="submission" date="2014-03" db="EMBL/GenBank/DDBJ databases">
        <title>The Genome Sequence of Puccinia striiformis f. sp. tritici PST-78.</title>
        <authorList>
            <consortium name="The Broad Institute Genome Sequencing Platform"/>
            <person name="Cuomo C."/>
            <person name="Hulbert S."/>
            <person name="Chen X."/>
            <person name="Walker B."/>
            <person name="Young S.K."/>
            <person name="Zeng Q."/>
            <person name="Gargeya S."/>
            <person name="Fitzgerald M."/>
            <person name="Haas B."/>
            <person name="Abouelleil A."/>
            <person name="Alvarado L."/>
            <person name="Arachchi H.M."/>
            <person name="Berlin A.M."/>
            <person name="Chapman S.B."/>
            <person name="Goldberg J."/>
            <person name="Griggs A."/>
            <person name="Gujja S."/>
            <person name="Hansen M."/>
            <person name="Howarth C."/>
            <person name="Imamovic A."/>
            <person name="Larimer J."/>
            <person name="McCowan C."/>
            <person name="Montmayeur A."/>
            <person name="Murphy C."/>
            <person name="Neiman D."/>
            <person name="Pearson M."/>
            <person name="Priest M."/>
            <person name="Roberts A."/>
            <person name="Saif S."/>
            <person name="Shea T."/>
            <person name="Sisk P."/>
            <person name="Sykes S."/>
            <person name="Wortman J."/>
            <person name="Nusbaum C."/>
            <person name="Birren B."/>
        </authorList>
    </citation>
    <scope>NUCLEOTIDE SEQUENCE [LARGE SCALE GENOMIC DNA]</scope>
    <source>
        <strain evidence="2">race PST-78</strain>
    </source>
</reference>
<gene>
    <name evidence="1" type="ORF">PSTG_06967</name>
</gene>
<keyword evidence="2" id="KW-1185">Reference proteome</keyword>